<dbReference type="GO" id="GO:0003677">
    <property type="term" value="F:DNA binding"/>
    <property type="evidence" value="ECO:0007669"/>
    <property type="project" value="UniProtKB-KW"/>
</dbReference>
<protein>
    <recommendedName>
        <fullName evidence="5">Zn(2)-C6 fungal-type domain-containing protein</fullName>
    </recommendedName>
</protein>
<dbReference type="RefSeq" id="XP_056538666.1">
    <property type="nucleotide sequence ID" value="XM_056692709.1"/>
</dbReference>
<evidence type="ECO:0000256" key="2">
    <source>
        <dbReference type="ARBA" id="ARBA00023125"/>
    </source>
</evidence>
<evidence type="ECO:0000313" key="6">
    <source>
        <dbReference type="EMBL" id="KAJ5151333.1"/>
    </source>
</evidence>
<dbReference type="GO" id="GO:0008270">
    <property type="term" value="F:zinc ion binding"/>
    <property type="evidence" value="ECO:0007669"/>
    <property type="project" value="InterPro"/>
</dbReference>
<dbReference type="GO" id="GO:0000981">
    <property type="term" value="F:DNA-binding transcription factor activity, RNA polymerase II-specific"/>
    <property type="evidence" value="ECO:0007669"/>
    <property type="project" value="InterPro"/>
</dbReference>
<organism evidence="6 7">
    <name type="scientific">Penicillium canariense</name>
    <dbReference type="NCBI Taxonomy" id="189055"/>
    <lineage>
        <taxon>Eukaryota</taxon>
        <taxon>Fungi</taxon>
        <taxon>Dikarya</taxon>
        <taxon>Ascomycota</taxon>
        <taxon>Pezizomycotina</taxon>
        <taxon>Eurotiomycetes</taxon>
        <taxon>Eurotiomycetidae</taxon>
        <taxon>Eurotiales</taxon>
        <taxon>Aspergillaceae</taxon>
        <taxon>Penicillium</taxon>
    </lineage>
</organism>
<dbReference type="CDD" id="cd00067">
    <property type="entry name" value="GAL4"/>
    <property type="match status" value="1"/>
</dbReference>
<evidence type="ECO:0000256" key="3">
    <source>
        <dbReference type="ARBA" id="ARBA00023163"/>
    </source>
</evidence>
<keyword evidence="3" id="KW-0804">Transcription</keyword>
<dbReference type="InterPro" id="IPR036864">
    <property type="entry name" value="Zn2-C6_fun-type_DNA-bd_sf"/>
</dbReference>
<feature type="domain" description="Zn(2)-C6 fungal-type" evidence="5">
    <location>
        <begin position="14"/>
        <end position="47"/>
    </location>
</feature>
<accession>A0A9W9HMA0</accession>
<gene>
    <name evidence="6" type="ORF">N7482_010585</name>
</gene>
<reference evidence="6" key="2">
    <citation type="journal article" date="2023" name="IMA Fungus">
        <title>Comparative genomic study of the Penicillium genus elucidates a diverse pangenome and 15 lateral gene transfer events.</title>
        <authorList>
            <person name="Petersen C."/>
            <person name="Sorensen T."/>
            <person name="Nielsen M.R."/>
            <person name="Sondergaard T.E."/>
            <person name="Sorensen J.L."/>
            <person name="Fitzpatrick D.A."/>
            <person name="Frisvad J.C."/>
            <person name="Nielsen K.L."/>
        </authorList>
    </citation>
    <scope>NUCLEOTIDE SEQUENCE</scope>
    <source>
        <strain evidence="6">IBT 26290</strain>
    </source>
</reference>
<dbReference type="Proteomes" id="UP001149163">
    <property type="component" value="Unassembled WGS sequence"/>
</dbReference>
<dbReference type="Gene3D" id="4.10.240.10">
    <property type="entry name" value="Zn(2)-C6 fungal-type DNA-binding domain"/>
    <property type="match status" value="1"/>
</dbReference>
<dbReference type="OrthoDB" id="4222821at2759"/>
<evidence type="ECO:0000259" key="5">
    <source>
        <dbReference type="PROSITE" id="PS50048"/>
    </source>
</evidence>
<proteinExistence type="predicted"/>
<evidence type="ECO:0000256" key="4">
    <source>
        <dbReference type="ARBA" id="ARBA00023242"/>
    </source>
</evidence>
<sequence length="533" mass="59065">MQPAFNYRQSRRSACDRCRGFKLRCQRGQVGGKTCERCLKAQVVCTTSIGHPAPNFPHSKANSANIAIECDEGMLKSDRVSMPILHGSVHSKIRKLVPPSGIPRRHDRQSFNSWRRLGHFPSFDSGGTGPTAEEFDLSISSGSPLSITPEHWRNSSPAWNVNYQLPQGDLSFLEPENRLRNQPSCSEALITNHLPSFQIHSSANKQLSSIPGALDLADPEYLLGEEMDWNSPWRPGAGLTEDNGSQITSLGDWTSTGAYGIQRKLLQLNLEVMGDLELLEVESDTVASNFHLGGSVYPTVSKLDIPIFRMLNHSTKLLEILDCENTLYASFSSPLEAVETYSYIGDDGKSPLPFVTDNIVEDGVGIVSSDSGYWTMMIPPQNPVKASSPKNEMPVFLSLLTTYSHLIQLYHDVFALLYRSLLIISPDDDTSFLLFPSLHFRQSPLEGNLRAQIEVLIELSSSMLGNLDRALRLTFRSVPQSGEQSGSMAYLSEITPLVAIPDQIISQENKLRGISLEEIMSCLSHLVKERTNV</sequence>
<keyword evidence="7" id="KW-1185">Reference proteome</keyword>
<dbReference type="InterPro" id="IPR001138">
    <property type="entry name" value="Zn2Cys6_DnaBD"/>
</dbReference>
<keyword evidence="4" id="KW-0539">Nucleus</keyword>
<dbReference type="PROSITE" id="PS00463">
    <property type="entry name" value="ZN2_CY6_FUNGAL_1"/>
    <property type="match status" value="1"/>
</dbReference>
<name>A0A9W9HMA0_9EURO</name>
<reference evidence="6" key="1">
    <citation type="submission" date="2022-11" db="EMBL/GenBank/DDBJ databases">
        <authorList>
            <person name="Petersen C."/>
        </authorList>
    </citation>
    <scope>NUCLEOTIDE SEQUENCE</scope>
    <source>
        <strain evidence="6">IBT 26290</strain>
    </source>
</reference>
<keyword evidence="2" id="KW-0238">DNA-binding</keyword>
<dbReference type="EMBL" id="JAPQKN010000008">
    <property type="protein sequence ID" value="KAJ5151333.1"/>
    <property type="molecule type" value="Genomic_DNA"/>
</dbReference>
<dbReference type="AlphaFoldDB" id="A0A9W9HMA0"/>
<keyword evidence="1" id="KW-0805">Transcription regulation</keyword>
<dbReference type="GeneID" id="81431885"/>
<comment type="caution">
    <text evidence="6">The sequence shown here is derived from an EMBL/GenBank/DDBJ whole genome shotgun (WGS) entry which is preliminary data.</text>
</comment>
<evidence type="ECO:0000313" key="7">
    <source>
        <dbReference type="Proteomes" id="UP001149163"/>
    </source>
</evidence>
<evidence type="ECO:0000256" key="1">
    <source>
        <dbReference type="ARBA" id="ARBA00023015"/>
    </source>
</evidence>
<dbReference type="PROSITE" id="PS50048">
    <property type="entry name" value="ZN2_CY6_FUNGAL_2"/>
    <property type="match status" value="1"/>
</dbReference>
<dbReference type="SUPFAM" id="SSF57701">
    <property type="entry name" value="Zn2/Cys6 DNA-binding domain"/>
    <property type="match status" value="1"/>
</dbReference>